<dbReference type="Proteomes" id="UP000823775">
    <property type="component" value="Unassembled WGS sequence"/>
</dbReference>
<keyword evidence="2" id="KW-1185">Reference proteome</keyword>
<name>A0ABS8S326_DATST</name>
<feature type="non-terminal residue" evidence="1">
    <location>
        <position position="101"/>
    </location>
</feature>
<protein>
    <submittedName>
        <fullName evidence="1">Uncharacterized protein</fullName>
    </submittedName>
</protein>
<gene>
    <name evidence="1" type="ORF">HAX54_021123</name>
</gene>
<dbReference type="EMBL" id="JACEIK010000254">
    <property type="protein sequence ID" value="MCD7453498.1"/>
    <property type="molecule type" value="Genomic_DNA"/>
</dbReference>
<evidence type="ECO:0000313" key="1">
    <source>
        <dbReference type="EMBL" id="MCD7453498.1"/>
    </source>
</evidence>
<accession>A0ABS8S326</accession>
<sequence>MVETARVQYGGRRRYWGWQLCGDPARQVCGATVSSCFWRREKWCFDGGKGRGWRGFGGGSLTNFVFGLGWVVRLVRRLGEERMEVDQWLWLVGSHRPEMRK</sequence>
<reference evidence="1 2" key="1">
    <citation type="journal article" date="2021" name="BMC Genomics">
        <title>Datura genome reveals duplications of psychoactive alkaloid biosynthetic genes and high mutation rate following tissue culture.</title>
        <authorList>
            <person name="Rajewski A."/>
            <person name="Carter-House D."/>
            <person name="Stajich J."/>
            <person name="Litt A."/>
        </authorList>
    </citation>
    <scope>NUCLEOTIDE SEQUENCE [LARGE SCALE GENOMIC DNA]</scope>
    <source>
        <strain evidence="1">AR-01</strain>
    </source>
</reference>
<evidence type="ECO:0000313" key="2">
    <source>
        <dbReference type="Proteomes" id="UP000823775"/>
    </source>
</evidence>
<comment type="caution">
    <text evidence="1">The sequence shown here is derived from an EMBL/GenBank/DDBJ whole genome shotgun (WGS) entry which is preliminary data.</text>
</comment>
<organism evidence="1 2">
    <name type="scientific">Datura stramonium</name>
    <name type="common">Jimsonweed</name>
    <name type="synonym">Common thornapple</name>
    <dbReference type="NCBI Taxonomy" id="4076"/>
    <lineage>
        <taxon>Eukaryota</taxon>
        <taxon>Viridiplantae</taxon>
        <taxon>Streptophyta</taxon>
        <taxon>Embryophyta</taxon>
        <taxon>Tracheophyta</taxon>
        <taxon>Spermatophyta</taxon>
        <taxon>Magnoliopsida</taxon>
        <taxon>eudicotyledons</taxon>
        <taxon>Gunneridae</taxon>
        <taxon>Pentapetalae</taxon>
        <taxon>asterids</taxon>
        <taxon>lamiids</taxon>
        <taxon>Solanales</taxon>
        <taxon>Solanaceae</taxon>
        <taxon>Solanoideae</taxon>
        <taxon>Datureae</taxon>
        <taxon>Datura</taxon>
    </lineage>
</organism>
<proteinExistence type="predicted"/>